<keyword evidence="2 5" id="KW-0812">Transmembrane</keyword>
<feature type="transmembrane region" description="Helical" evidence="5">
    <location>
        <begin position="263"/>
        <end position="285"/>
    </location>
</feature>
<comment type="similarity">
    <text evidence="5">Belongs to the UPF0182 family.</text>
</comment>
<feature type="region of interest" description="Disordered" evidence="6">
    <location>
        <begin position="867"/>
        <end position="894"/>
    </location>
</feature>
<evidence type="ECO:0000256" key="6">
    <source>
        <dbReference type="SAM" id="MobiDB-lite"/>
    </source>
</evidence>
<comment type="subcellular location">
    <subcellularLocation>
        <location evidence="5">Cell membrane</location>
        <topology evidence="5">Multi-pass membrane protein</topology>
    </subcellularLocation>
</comment>
<dbReference type="AlphaFoldDB" id="A0A6J4TLN4"/>
<feature type="transmembrane region" description="Helical" evidence="5">
    <location>
        <begin position="34"/>
        <end position="58"/>
    </location>
</feature>
<dbReference type="GO" id="GO:0005886">
    <property type="term" value="C:plasma membrane"/>
    <property type="evidence" value="ECO:0007669"/>
    <property type="project" value="UniProtKB-SubCell"/>
</dbReference>
<evidence type="ECO:0000313" key="7">
    <source>
        <dbReference type="EMBL" id="CAA9525864.1"/>
    </source>
</evidence>
<sequence>MFNLPPNQNRRPNPGVPPRPSLPSFGVSPSTRRMLITAAFFVVLFVVVFATAAFWVNWWWFGSVGYRSVLVTRYVSQVTLFALFGVLAGGFFLANLVFALRRTRRARPVGGAAPLGERLLVWLLLAATALVALSAGSSGAARWEQWLLFRNGGSFGIDDPIFGRDVGFYMFTLPVLQAVRGGLTALLIATAIGVALIYALRLGMRPANWRSVPDQMRIHVFALLGGVLLTFAAGYVLANYELLFSTRGFVFGAGYTDVNAQRWANYALAAVTTVAAVLLVVNAYVRRLRLLAGALIAWAAFGVLLGVIYPAAVQRTVVDPSELRRERPFIEDNIAFTRQAYGLDAVTVRDLSGQGEPAPGSIQAQPTTVDNIRLWDYRVIGPTYQQLQAFAPYYAFRDVDIDRYDLGGELTQVLLSARELNLAGLPENAKNWNNRHLAYTHGYGLVVSPVSQVDNRGLPPFLLADIPPTRTGPPVENDPLVVTRPEIYFGESAEDWVIVDTEQEEFTGLANEPARYEGAGRGAIELSNFGTKLVAAVFLRDRNVLLSGALTDDSKLLLRREIGERVRAIAPFLDYDPDPYLVIADGRLVWVIDAYTTSSRYPDATPTRGINYVRNSVKVTIDAYDGTTTFYRTNVADPIADAYADIYPDLFRPVAEVSPTIAAHFRYPELLFDVQTEVFAAYHVTDAQAFYNSDDRWAIARERQGEETLRMEPYYVSLTLPGEQKSEFALILPFTPGGQQERQNMTAWMAARTAPDGSHGLVVYGFPRQVTVFGPEQIAARISQEPEISSQITLWDQAGSEVIRGNMLVIPIGDGLLYVQPLYLRATASGAGLPELRRVIAATSERVVMRPTLEEALQAIASGSADAAGPLEAAPDPGAIDPATQPQDAPPTGADADLAQQALAAFTRGQAALESGDWTAYGREQDAIEAILVRLAEATPGAGTPTPTP</sequence>
<proteinExistence type="inferred from homology"/>
<gene>
    <name evidence="7" type="ORF">AVDCRST_MAG73-554</name>
</gene>
<evidence type="ECO:0000256" key="5">
    <source>
        <dbReference type="HAMAP-Rule" id="MF_01600"/>
    </source>
</evidence>
<organism evidence="7">
    <name type="scientific">uncultured Thermomicrobiales bacterium</name>
    <dbReference type="NCBI Taxonomy" id="1645740"/>
    <lineage>
        <taxon>Bacteria</taxon>
        <taxon>Pseudomonadati</taxon>
        <taxon>Thermomicrobiota</taxon>
        <taxon>Thermomicrobia</taxon>
        <taxon>Thermomicrobiales</taxon>
        <taxon>environmental samples</taxon>
    </lineage>
</organism>
<evidence type="ECO:0000256" key="1">
    <source>
        <dbReference type="ARBA" id="ARBA00022475"/>
    </source>
</evidence>
<name>A0A6J4TLN4_9BACT</name>
<feature type="transmembrane region" description="Helical" evidence="5">
    <location>
        <begin position="220"/>
        <end position="243"/>
    </location>
</feature>
<feature type="transmembrane region" description="Helical" evidence="5">
    <location>
        <begin position="78"/>
        <end position="98"/>
    </location>
</feature>
<dbReference type="PANTHER" id="PTHR39344">
    <property type="entry name" value="UPF0182 PROTEIN SLL1060"/>
    <property type="match status" value="1"/>
</dbReference>
<evidence type="ECO:0000256" key="3">
    <source>
        <dbReference type="ARBA" id="ARBA00022989"/>
    </source>
</evidence>
<dbReference type="InterPro" id="IPR005372">
    <property type="entry name" value="UPF0182"/>
</dbReference>
<keyword evidence="4 5" id="KW-0472">Membrane</keyword>
<feature type="transmembrane region" description="Helical" evidence="5">
    <location>
        <begin position="119"/>
        <end position="141"/>
    </location>
</feature>
<evidence type="ECO:0000256" key="4">
    <source>
        <dbReference type="ARBA" id="ARBA00023136"/>
    </source>
</evidence>
<protein>
    <recommendedName>
        <fullName evidence="5">UPF0182 protein AVDCRST_MAG73-554</fullName>
    </recommendedName>
</protein>
<feature type="region of interest" description="Disordered" evidence="6">
    <location>
        <begin position="1"/>
        <end position="22"/>
    </location>
</feature>
<dbReference type="EMBL" id="CADCWE010000031">
    <property type="protein sequence ID" value="CAA9525864.1"/>
    <property type="molecule type" value="Genomic_DNA"/>
</dbReference>
<feature type="compositionally biased region" description="Low complexity" evidence="6">
    <location>
        <begin position="1"/>
        <end position="13"/>
    </location>
</feature>
<accession>A0A6J4TLN4</accession>
<keyword evidence="1 5" id="KW-1003">Cell membrane</keyword>
<feature type="transmembrane region" description="Helical" evidence="5">
    <location>
        <begin position="178"/>
        <end position="200"/>
    </location>
</feature>
<dbReference type="HAMAP" id="MF_01600">
    <property type="entry name" value="UPF0182"/>
    <property type="match status" value="1"/>
</dbReference>
<dbReference type="PANTHER" id="PTHR39344:SF1">
    <property type="entry name" value="UPF0182 PROTEIN SLL1060"/>
    <property type="match status" value="1"/>
</dbReference>
<dbReference type="Pfam" id="PF03699">
    <property type="entry name" value="UPF0182"/>
    <property type="match status" value="1"/>
</dbReference>
<evidence type="ECO:0000256" key="2">
    <source>
        <dbReference type="ARBA" id="ARBA00022692"/>
    </source>
</evidence>
<dbReference type="GO" id="GO:0005576">
    <property type="term" value="C:extracellular region"/>
    <property type="evidence" value="ECO:0007669"/>
    <property type="project" value="TreeGrafter"/>
</dbReference>
<keyword evidence="3 5" id="KW-1133">Transmembrane helix</keyword>
<reference evidence="7" key="1">
    <citation type="submission" date="2020-02" db="EMBL/GenBank/DDBJ databases">
        <authorList>
            <person name="Meier V. D."/>
        </authorList>
    </citation>
    <scope>NUCLEOTIDE SEQUENCE</scope>
    <source>
        <strain evidence="7">AVDCRST_MAG73</strain>
    </source>
</reference>
<feature type="transmembrane region" description="Helical" evidence="5">
    <location>
        <begin position="290"/>
        <end position="312"/>
    </location>
</feature>